<dbReference type="GO" id="GO:0030246">
    <property type="term" value="F:carbohydrate binding"/>
    <property type="evidence" value="ECO:0007669"/>
    <property type="project" value="InterPro"/>
</dbReference>
<protein>
    <recommendedName>
        <fullName evidence="3">CBM6 domain-containing protein</fullName>
    </recommendedName>
</protein>
<feature type="region of interest" description="Disordered" evidence="1">
    <location>
        <begin position="170"/>
        <end position="208"/>
    </location>
</feature>
<dbReference type="InterPro" id="IPR008979">
    <property type="entry name" value="Galactose-bd-like_sf"/>
</dbReference>
<comment type="caution">
    <text evidence="4">The sequence shown here is derived from an EMBL/GenBank/DDBJ whole genome shotgun (WGS) entry which is preliminary data.</text>
</comment>
<keyword evidence="2" id="KW-1133">Transmembrane helix</keyword>
<reference evidence="4" key="1">
    <citation type="journal article" date="2014" name="Int. J. Syst. Evol. Microbiol.">
        <title>Complete genome sequence of Corynebacterium casei LMG S-19264T (=DSM 44701T), isolated from a smear-ripened cheese.</title>
        <authorList>
            <consortium name="US DOE Joint Genome Institute (JGI-PGF)"/>
            <person name="Walter F."/>
            <person name="Albersmeier A."/>
            <person name="Kalinowski J."/>
            <person name="Ruckert C."/>
        </authorList>
    </citation>
    <scope>NUCLEOTIDE SEQUENCE</scope>
    <source>
        <strain evidence="4">JCM 5069</strain>
    </source>
</reference>
<keyword evidence="2" id="KW-0812">Transmembrane</keyword>
<feature type="domain" description="CBM6" evidence="3">
    <location>
        <begin position="207"/>
        <end position="341"/>
    </location>
</feature>
<reference evidence="4" key="2">
    <citation type="submission" date="2020-09" db="EMBL/GenBank/DDBJ databases">
        <authorList>
            <person name="Sun Q."/>
            <person name="Ohkuma M."/>
        </authorList>
    </citation>
    <scope>NUCLEOTIDE SEQUENCE</scope>
    <source>
        <strain evidence="4">JCM 5069</strain>
    </source>
</reference>
<dbReference type="Gene3D" id="2.60.120.260">
    <property type="entry name" value="Galactose-binding domain-like"/>
    <property type="match status" value="1"/>
</dbReference>
<dbReference type="Proteomes" id="UP000603708">
    <property type="component" value="Unassembled WGS sequence"/>
</dbReference>
<dbReference type="SUPFAM" id="SSF49785">
    <property type="entry name" value="Galactose-binding domain-like"/>
    <property type="match status" value="1"/>
</dbReference>
<feature type="region of interest" description="Disordered" evidence="1">
    <location>
        <begin position="1"/>
        <end position="142"/>
    </location>
</feature>
<evidence type="ECO:0000256" key="1">
    <source>
        <dbReference type="SAM" id="MobiDB-lite"/>
    </source>
</evidence>
<evidence type="ECO:0000313" key="4">
    <source>
        <dbReference type="EMBL" id="GHH85896.1"/>
    </source>
</evidence>
<evidence type="ECO:0000256" key="2">
    <source>
        <dbReference type="SAM" id="Phobius"/>
    </source>
</evidence>
<feature type="transmembrane region" description="Helical" evidence="2">
    <location>
        <begin position="147"/>
        <end position="167"/>
    </location>
</feature>
<dbReference type="EMBL" id="BNCD01000020">
    <property type="protein sequence ID" value="GHH85896.1"/>
    <property type="molecule type" value="Genomic_DNA"/>
</dbReference>
<keyword evidence="5" id="KW-1185">Reference proteome</keyword>
<keyword evidence="2" id="KW-0472">Membrane</keyword>
<accession>A0A919GK41</accession>
<name>A0A919GK41_9ACTN</name>
<feature type="compositionally biased region" description="Polar residues" evidence="1">
    <location>
        <begin position="93"/>
        <end position="111"/>
    </location>
</feature>
<organism evidence="4 5">
    <name type="scientific">Streptomyces sulfonofaciens</name>
    <dbReference type="NCBI Taxonomy" id="68272"/>
    <lineage>
        <taxon>Bacteria</taxon>
        <taxon>Bacillati</taxon>
        <taxon>Actinomycetota</taxon>
        <taxon>Actinomycetes</taxon>
        <taxon>Kitasatosporales</taxon>
        <taxon>Streptomycetaceae</taxon>
        <taxon>Streptomyces</taxon>
    </lineage>
</organism>
<proteinExistence type="predicted"/>
<dbReference type="RefSeq" id="WP_189936713.1">
    <property type="nucleotide sequence ID" value="NZ_BNCD01000020.1"/>
</dbReference>
<feature type="compositionally biased region" description="Gly residues" evidence="1">
    <location>
        <begin position="62"/>
        <end position="71"/>
    </location>
</feature>
<sequence>MTAGNNGASTPEDDDPFGYLYADGQASGATPPSGGGGYGYPGPRSSYNQVRTVGERQYGQQSQGGRGGGYGYPPPQGQQPGQGRPGGPGQGQTAAFGQVPQQGYHQPNTHYQAPETLPGGPPGQHGPSGYDDGGHGRRGRGPNTKGLLIGALAVVAAVVIGISVAVLSGQDDDKESPKAGSGPSAADSAQPSETTPAHQSGDTGKLPKADAKALRLDGGTVTASDIKGAKADGGVYVAGLNQPGASATWTVNGIPDSGKYTLFIGYGVPGKDATATLTVNGTAQTSPLSLKNWANAAQGDWEKGWTRSYAYVELNKGTNTLKISCEQGNQCDANLDQVWLEKGWKK</sequence>
<gene>
    <name evidence="4" type="ORF">GCM10018793_55620</name>
</gene>
<dbReference type="InterPro" id="IPR005084">
    <property type="entry name" value="CBM6"/>
</dbReference>
<evidence type="ECO:0000259" key="3">
    <source>
        <dbReference type="PROSITE" id="PS51175"/>
    </source>
</evidence>
<evidence type="ECO:0000313" key="5">
    <source>
        <dbReference type="Proteomes" id="UP000603708"/>
    </source>
</evidence>
<dbReference type="PROSITE" id="PS51175">
    <property type="entry name" value="CBM6"/>
    <property type="match status" value="1"/>
</dbReference>
<dbReference type="AlphaFoldDB" id="A0A919GK41"/>
<feature type="compositionally biased region" description="Polar residues" evidence="1">
    <location>
        <begin position="187"/>
        <end position="202"/>
    </location>
</feature>